<dbReference type="RefSeq" id="WP_127340090.1">
    <property type="nucleotide sequence ID" value="NZ_QWDM01000015.1"/>
</dbReference>
<keyword evidence="2" id="KW-1185">Reference proteome</keyword>
<dbReference type="NCBIfam" id="TIGR00616">
    <property type="entry name" value="rect"/>
    <property type="match status" value="1"/>
</dbReference>
<dbReference type="Proteomes" id="UP000288102">
    <property type="component" value="Unassembled WGS sequence"/>
</dbReference>
<comment type="caution">
    <text evidence="1">The sequence shown here is derived from an EMBL/GenBank/DDBJ whole genome shotgun (WGS) entry which is preliminary data.</text>
</comment>
<reference evidence="2" key="1">
    <citation type="journal article" date="2019" name="Syst. Appl. Microbiol.">
        <title>Flavobacterium circumlabens sp. nov. and Flavobacterium cupreum sp. nov., two psychrotrophic species isolated from Antarctic environmental samples.</title>
        <authorList>
            <person name="Kralova S."/>
            <person name="Busse H.-J."/>
            <person name="Svec P."/>
            <person name="Maslanova I."/>
            <person name="Stankova E."/>
            <person name="Bartak M."/>
            <person name="Sedlacek I."/>
        </authorList>
    </citation>
    <scope>NUCLEOTIDE SEQUENCE [LARGE SCALE GENOMIC DNA]</scope>
    <source>
        <strain evidence="2">CCM 8825</strain>
    </source>
</reference>
<gene>
    <name evidence="1" type="ORF">D0817_20015</name>
</gene>
<dbReference type="AlphaFoldDB" id="A0A434A2M2"/>
<evidence type="ECO:0000313" key="1">
    <source>
        <dbReference type="EMBL" id="RUT68648.1"/>
    </source>
</evidence>
<sequence>MSTPNTQVADVKKDISVQVLSKIESFQASGELTLPKGYNAENALKSAYIILSDPKNNILEKCNKTSIAEALLKMVVYGVSPIKKQCYFIPYGEKLECSISYAGNIAIAKRYGNLKWIKGNAIFEGDTFEFEVDQTTGRRKVIKHIQTLDSVGSNKIKGAYAVFELNDGSVDVEVMSITQIQASWAQGGSKGNSPAHKNFADQMAVKTVLNRACKLLISSSDDSVLYDPLDDVTSIDVTSENVQHEVRQKANKQNLDFSDVDDAEVLDIPAEEPPITEVSDASNKVQSNTLDF</sequence>
<dbReference type="EMBL" id="QWDM01000015">
    <property type="protein sequence ID" value="RUT68648.1"/>
    <property type="molecule type" value="Genomic_DNA"/>
</dbReference>
<evidence type="ECO:0000313" key="2">
    <source>
        <dbReference type="Proteomes" id="UP000288102"/>
    </source>
</evidence>
<name>A0A434A2M2_9FLAO</name>
<organism evidence="1 2">
    <name type="scientific">Flavobacterium cupreum</name>
    <dbReference type="NCBI Taxonomy" id="2133766"/>
    <lineage>
        <taxon>Bacteria</taxon>
        <taxon>Pseudomonadati</taxon>
        <taxon>Bacteroidota</taxon>
        <taxon>Flavobacteriia</taxon>
        <taxon>Flavobacteriales</taxon>
        <taxon>Flavobacteriaceae</taxon>
        <taxon>Flavobacterium</taxon>
    </lineage>
</organism>
<accession>A0A434A2M2</accession>
<dbReference type="InterPro" id="IPR004590">
    <property type="entry name" value="ssDNA_annealing_RecT"/>
</dbReference>
<dbReference type="GO" id="GO:0006259">
    <property type="term" value="P:DNA metabolic process"/>
    <property type="evidence" value="ECO:0007669"/>
    <property type="project" value="InterPro"/>
</dbReference>
<protein>
    <submittedName>
        <fullName evidence="1">Recombinase RecT</fullName>
    </submittedName>
</protein>
<dbReference type="Pfam" id="PF03837">
    <property type="entry name" value="RecT"/>
    <property type="match status" value="1"/>
</dbReference>
<dbReference type="InterPro" id="IPR018330">
    <property type="entry name" value="RecT_fam"/>
</dbReference>
<proteinExistence type="predicted"/>
<dbReference type="GO" id="GO:0003677">
    <property type="term" value="F:DNA binding"/>
    <property type="evidence" value="ECO:0007669"/>
    <property type="project" value="InterPro"/>
</dbReference>
<dbReference type="OrthoDB" id="1045432at2"/>